<dbReference type="Proteomes" id="UP001239994">
    <property type="component" value="Unassembled WGS sequence"/>
</dbReference>
<sequence>MFLTMPEHSIAVWDVYIDGAYRYDRDMGIGHSEDKGPLSDAGLLEKGYVVYMDSLHTSAELFMMPVPQSESAGIGPATLHRPFRFYDPEVIAYVTAGSFAMACERSPSRQLLKNCLYSGICSLVAGLCAIIVYGYAVSDIHYVPLCDAENTTLKSDSCPRDAFVDFFIAIATLLFVYDIAALLLQCFLSFSAMKGLKNN</sequence>
<evidence type="ECO:0000256" key="1">
    <source>
        <dbReference type="SAM" id="Phobius"/>
    </source>
</evidence>
<keyword evidence="1" id="KW-0812">Transmembrane</keyword>
<feature type="transmembrane region" description="Helical" evidence="1">
    <location>
        <begin position="166"/>
        <end position="190"/>
    </location>
</feature>
<name>A0AAD9DQ83_9TELE</name>
<gene>
    <name evidence="2" type="ORF">P4O66_002187</name>
</gene>
<accession>A0AAD9DQ83</accession>
<keyword evidence="1" id="KW-1133">Transmembrane helix</keyword>
<reference evidence="2" key="1">
    <citation type="submission" date="2023-03" db="EMBL/GenBank/DDBJ databases">
        <title>Electrophorus voltai genome.</title>
        <authorList>
            <person name="Bian C."/>
        </authorList>
    </citation>
    <scope>NUCLEOTIDE SEQUENCE</scope>
    <source>
        <strain evidence="2">CB-2022</strain>
        <tissue evidence="2">Muscle</tissue>
    </source>
</reference>
<comment type="caution">
    <text evidence="2">The sequence shown here is derived from an EMBL/GenBank/DDBJ whole genome shotgun (WGS) entry which is preliminary data.</text>
</comment>
<organism evidence="2 3">
    <name type="scientific">Electrophorus voltai</name>
    <dbReference type="NCBI Taxonomy" id="2609070"/>
    <lineage>
        <taxon>Eukaryota</taxon>
        <taxon>Metazoa</taxon>
        <taxon>Chordata</taxon>
        <taxon>Craniata</taxon>
        <taxon>Vertebrata</taxon>
        <taxon>Euteleostomi</taxon>
        <taxon>Actinopterygii</taxon>
        <taxon>Neopterygii</taxon>
        <taxon>Teleostei</taxon>
        <taxon>Ostariophysi</taxon>
        <taxon>Gymnotiformes</taxon>
        <taxon>Gymnotoidei</taxon>
        <taxon>Gymnotidae</taxon>
        <taxon>Electrophorus</taxon>
    </lineage>
</organism>
<proteinExistence type="predicted"/>
<dbReference type="AlphaFoldDB" id="A0AAD9DQ83"/>
<evidence type="ECO:0000313" key="3">
    <source>
        <dbReference type="Proteomes" id="UP001239994"/>
    </source>
</evidence>
<protein>
    <submittedName>
        <fullName evidence="2">Uncharacterized protein</fullName>
    </submittedName>
</protein>
<evidence type="ECO:0000313" key="2">
    <source>
        <dbReference type="EMBL" id="KAK1791160.1"/>
    </source>
</evidence>
<keyword evidence="1" id="KW-0472">Membrane</keyword>
<feature type="transmembrane region" description="Helical" evidence="1">
    <location>
        <begin position="115"/>
        <end position="135"/>
    </location>
</feature>
<dbReference type="EMBL" id="JAROKS010000020">
    <property type="protein sequence ID" value="KAK1791160.1"/>
    <property type="molecule type" value="Genomic_DNA"/>
</dbReference>
<keyword evidence="3" id="KW-1185">Reference proteome</keyword>